<evidence type="ECO:0000313" key="1">
    <source>
        <dbReference type="EMBL" id="RKS68114.1"/>
    </source>
</evidence>
<organism evidence="1 2">
    <name type="scientific">Actinomadura pelletieri DSM 43383</name>
    <dbReference type="NCBI Taxonomy" id="1120940"/>
    <lineage>
        <taxon>Bacteria</taxon>
        <taxon>Bacillati</taxon>
        <taxon>Actinomycetota</taxon>
        <taxon>Actinomycetes</taxon>
        <taxon>Streptosporangiales</taxon>
        <taxon>Thermomonosporaceae</taxon>
        <taxon>Actinomadura</taxon>
    </lineage>
</organism>
<reference evidence="1 2" key="1">
    <citation type="submission" date="2018-10" db="EMBL/GenBank/DDBJ databases">
        <title>Genomic Encyclopedia of Archaeal and Bacterial Type Strains, Phase II (KMG-II): from individual species to whole genera.</title>
        <authorList>
            <person name="Goeker M."/>
        </authorList>
    </citation>
    <scope>NUCLEOTIDE SEQUENCE [LARGE SCALE GENOMIC DNA]</scope>
    <source>
        <strain evidence="1 2">DSM 43383</strain>
    </source>
</reference>
<gene>
    <name evidence="1" type="ORF">BZB76_6358</name>
</gene>
<comment type="caution">
    <text evidence="1">The sequence shown here is derived from an EMBL/GenBank/DDBJ whole genome shotgun (WGS) entry which is preliminary data.</text>
</comment>
<dbReference type="EMBL" id="RBWU01000008">
    <property type="protein sequence ID" value="RKS68114.1"/>
    <property type="molecule type" value="Genomic_DNA"/>
</dbReference>
<protein>
    <submittedName>
        <fullName evidence="1">Uncharacterized protein</fullName>
    </submittedName>
</protein>
<dbReference type="AlphaFoldDB" id="A0A495Q9X8"/>
<sequence length="204" mass="22407">MTNQNSKPEEPDYETNKLLKLASELNNYGLKTQMKTEDSSPSLVLNNGEIVSISGGYFIGTFGRTFSVLSAVELLLGLETEPRPPSSASGMKWGWLSLALTCYPGVTGNEPGIGSASFGWHRPSRSATIARVPAEKLRRWAQAGLLSHIHEPRRHHRYLRAELDFIKEIGAEQEVTTPALRAYAEAALYGFLTADTSGRIIRCA</sequence>
<dbReference type="RefSeq" id="WP_170180848.1">
    <property type="nucleotide sequence ID" value="NZ_RBWU01000008.1"/>
</dbReference>
<keyword evidence="2" id="KW-1185">Reference proteome</keyword>
<proteinExistence type="predicted"/>
<dbReference type="Proteomes" id="UP000274601">
    <property type="component" value="Unassembled WGS sequence"/>
</dbReference>
<accession>A0A495Q9X8</accession>
<name>A0A495Q9X8_9ACTN</name>
<evidence type="ECO:0000313" key="2">
    <source>
        <dbReference type="Proteomes" id="UP000274601"/>
    </source>
</evidence>